<keyword evidence="2" id="KW-1185">Reference proteome</keyword>
<gene>
    <name evidence="1" type="ORF">Mucpa_0142</name>
</gene>
<reference evidence="1" key="1">
    <citation type="submission" date="2011-09" db="EMBL/GenBank/DDBJ databases">
        <title>The permanent draft genome of Mucilaginibacter paludis DSM 18603.</title>
        <authorList>
            <consortium name="US DOE Joint Genome Institute (JGI-PGF)"/>
            <person name="Lucas S."/>
            <person name="Han J."/>
            <person name="Lapidus A."/>
            <person name="Bruce D."/>
            <person name="Goodwin L."/>
            <person name="Pitluck S."/>
            <person name="Peters L."/>
            <person name="Kyrpides N."/>
            <person name="Mavromatis K."/>
            <person name="Ivanova N."/>
            <person name="Mikhailova N."/>
            <person name="Held B."/>
            <person name="Detter J.C."/>
            <person name="Tapia R."/>
            <person name="Han C."/>
            <person name="Land M."/>
            <person name="Hauser L."/>
            <person name="Markowitz V."/>
            <person name="Cheng J.-F."/>
            <person name="Hugenholtz P."/>
            <person name="Woyke T."/>
            <person name="Wu D."/>
            <person name="Tindall B."/>
            <person name="Brambilla E."/>
            <person name="Klenk H.-P."/>
            <person name="Eisen J.A."/>
        </authorList>
    </citation>
    <scope>NUCLEOTIDE SEQUENCE [LARGE SCALE GENOMIC DNA]</scope>
    <source>
        <strain evidence="1">DSM 18603</strain>
    </source>
</reference>
<evidence type="ECO:0000313" key="2">
    <source>
        <dbReference type="Proteomes" id="UP000002774"/>
    </source>
</evidence>
<dbReference type="STRING" id="714943.Mucpa_0142"/>
<proteinExistence type="predicted"/>
<dbReference type="OrthoDB" id="773066at2"/>
<organism evidence="1 2">
    <name type="scientific">Mucilaginibacter paludis DSM 18603</name>
    <dbReference type="NCBI Taxonomy" id="714943"/>
    <lineage>
        <taxon>Bacteria</taxon>
        <taxon>Pseudomonadati</taxon>
        <taxon>Bacteroidota</taxon>
        <taxon>Sphingobacteriia</taxon>
        <taxon>Sphingobacteriales</taxon>
        <taxon>Sphingobacteriaceae</taxon>
        <taxon>Mucilaginibacter</taxon>
    </lineage>
</organism>
<dbReference type="HOGENOM" id="CLU_1804002_0_0_10"/>
<dbReference type="RefSeq" id="WP_008503884.1">
    <property type="nucleotide sequence ID" value="NZ_CM001403.1"/>
</dbReference>
<dbReference type="eggNOG" id="ENOG502ZN6W">
    <property type="taxonomic scope" value="Bacteria"/>
</dbReference>
<dbReference type="AlphaFoldDB" id="H1YES5"/>
<evidence type="ECO:0008006" key="3">
    <source>
        <dbReference type="Google" id="ProtNLM"/>
    </source>
</evidence>
<accession>H1YES5</accession>
<dbReference type="Proteomes" id="UP000002774">
    <property type="component" value="Chromosome"/>
</dbReference>
<name>H1YES5_9SPHI</name>
<dbReference type="PROSITE" id="PS51257">
    <property type="entry name" value="PROKAR_LIPOPROTEIN"/>
    <property type="match status" value="1"/>
</dbReference>
<sequence>MKKLMMNLVACLLLFSCKDGKPPYLEVKDNELTIQAIQLEEAESNTGVSYKVRLIPNREMLKQINAEKQRALTYKMDSCFYISLNKQKIYPLLTQAIANGVSGSYEYLLEFETDKNESRDSIRLMYHDKYINNKIYSITSNQK</sequence>
<evidence type="ECO:0000313" key="1">
    <source>
        <dbReference type="EMBL" id="EHQ24342.1"/>
    </source>
</evidence>
<protein>
    <recommendedName>
        <fullName evidence="3">Lipoprotein</fullName>
    </recommendedName>
</protein>
<dbReference type="EMBL" id="CM001403">
    <property type="protein sequence ID" value="EHQ24342.1"/>
    <property type="molecule type" value="Genomic_DNA"/>
</dbReference>